<evidence type="ECO:0000313" key="2">
    <source>
        <dbReference type="EMBL" id="VDL83331.1"/>
    </source>
</evidence>
<evidence type="ECO:0000256" key="1">
    <source>
        <dbReference type="SAM" id="MobiDB-lite"/>
    </source>
</evidence>
<dbReference type="InterPro" id="IPR029063">
    <property type="entry name" value="SAM-dependent_MTases_sf"/>
</dbReference>
<proteinExistence type="predicted"/>
<dbReference type="AlphaFoldDB" id="A0A0N4YQS3"/>
<dbReference type="EMBL" id="UYSL01024312">
    <property type="protein sequence ID" value="VDL83331.1"/>
    <property type="molecule type" value="Genomic_DNA"/>
</dbReference>
<dbReference type="Gene3D" id="3.40.50.150">
    <property type="entry name" value="Vaccinia Virus protein VP39"/>
    <property type="match status" value="1"/>
</dbReference>
<dbReference type="Proteomes" id="UP000271162">
    <property type="component" value="Unassembled WGS sequence"/>
</dbReference>
<feature type="region of interest" description="Disordered" evidence="1">
    <location>
        <begin position="55"/>
        <end position="82"/>
    </location>
</feature>
<protein>
    <submittedName>
        <fullName evidence="4">tRNA wybutosine-synthesizing protein 2 homolog (inferred by orthology to a human protein)</fullName>
    </submittedName>
</protein>
<dbReference type="WBParaSite" id="NBR_0001959501-mRNA-1">
    <property type="protein sequence ID" value="NBR_0001959501-mRNA-1"/>
    <property type="gene ID" value="NBR_0001959501"/>
</dbReference>
<sequence>LQVTPNLVADRVFLGLVPSCRAHWLTACKALKAEGGMLHIHEVIEVGTKNVAKKEPVKKEPAKKVLPPRLQSVDEEGSAKENKPVLKEFESGAWKSLAEPYKAFAMDCATKYDIP</sequence>
<reference evidence="2 3" key="2">
    <citation type="submission" date="2018-11" db="EMBL/GenBank/DDBJ databases">
        <authorList>
            <consortium name="Pathogen Informatics"/>
        </authorList>
    </citation>
    <scope>NUCLEOTIDE SEQUENCE [LARGE SCALE GENOMIC DNA]</scope>
</reference>
<gene>
    <name evidence="2" type="ORF">NBR_LOCUS19597</name>
</gene>
<dbReference type="STRING" id="27835.A0A0N4YQS3"/>
<organism evidence="4">
    <name type="scientific">Nippostrongylus brasiliensis</name>
    <name type="common">Rat hookworm</name>
    <dbReference type="NCBI Taxonomy" id="27835"/>
    <lineage>
        <taxon>Eukaryota</taxon>
        <taxon>Metazoa</taxon>
        <taxon>Ecdysozoa</taxon>
        <taxon>Nematoda</taxon>
        <taxon>Chromadorea</taxon>
        <taxon>Rhabditida</taxon>
        <taxon>Rhabditina</taxon>
        <taxon>Rhabditomorpha</taxon>
        <taxon>Strongyloidea</taxon>
        <taxon>Heligmosomidae</taxon>
        <taxon>Nippostrongylus</taxon>
    </lineage>
</organism>
<name>A0A0N4YQS3_NIPBR</name>
<evidence type="ECO:0000313" key="4">
    <source>
        <dbReference type="WBParaSite" id="NBR_0001959501-mRNA-1"/>
    </source>
</evidence>
<evidence type="ECO:0000313" key="3">
    <source>
        <dbReference type="Proteomes" id="UP000271162"/>
    </source>
</evidence>
<keyword evidence="3" id="KW-1185">Reference proteome</keyword>
<accession>A0A0N4YQS3</accession>
<reference evidence="4" key="1">
    <citation type="submission" date="2017-02" db="UniProtKB">
        <authorList>
            <consortium name="WormBaseParasite"/>
        </authorList>
    </citation>
    <scope>IDENTIFICATION</scope>
</reference>